<organism evidence="2 3">
    <name type="scientific">Hyaloscypha variabilis (strain UAMH 11265 / GT02V1 / F)</name>
    <name type="common">Meliniomyces variabilis</name>
    <dbReference type="NCBI Taxonomy" id="1149755"/>
    <lineage>
        <taxon>Eukaryota</taxon>
        <taxon>Fungi</taxon>
        <taxon>Dikarya</taxon>
        <taxon>Ascomycota</taxon>
        <taxon>Pezizomycotina</taxon>
        <taxon>Leotiomycetes</taxon>
        <taxon>Helotiales</taxon>
        <taxon>Hyaloscyphaceae</taxon>
        <taxon>Hyaloscypha</taxon>
        <taxon>Hyaloscypha variabilis</taxon>
    </lineage>
</organism>
<keyword evidence="1" id="KW-0812">Transmembrane</keyword>
<name>A0A2J6RSE6_HYAVF</name>
<protein>
    <submittedName>
        <fullName evidence="2">Uncharacterized protein</fullName>
    </submittedName>
</protein>
<keyword evidence="3" id="KW-1185">Reference proteome</keyword>
<feature type="transmembrane region" description="Helical" evidence="1">
    <location>
        <begin position="52"/>
        <end position="73"/>
    </location>
</feature>
<dbReference type="AlphaFoldDB" id="A0A2J6RSE6"/>
<dbReference type="EMBL" id="KZ613944">
    <property type="protein sequence ID" value="PMD41420.1"/>
    <property type="molecule type" value="Genomic_DNA"/>
</dbReference>
<proteinExistence type="predicted"/>
<reference evidence="2 3" key="1">
    <citation type="submission" date="2016-04" db="EMBL/GenBank/DDBJ databases">
        <title>A degradative enzymes factory behind the ericoid mycorrhizal symbiosis.</title>
        <authorList>
            <consortium name="DOE Joint Genome Institute"/>
            <person name="Martino E."/>
            <person name="Morin E."/>
            <person name="Grelet G."/>
            <person name="Kuo A."/>
            <person name="Kohler A."/>
            <person name="Daghino S."/>
            <person name="Barry K."/>
            <person name="Choi C."/>
            <person name="Cichocki N."/>
            <person name="Clum A."/>
            <person name="Copeland A."/>
            <person name="Hainaut M."/>
            <person name="Haridas S."/>
            <person name="Labutti K."/>
            <person name="Lindquist E."/>
            <person name="Lipzen A."/>
            <person name="Khouja H.-R."/>
            <person name="Murat C."/>
            <person name="Ohm R."/>
            <person name="Olson A."/>
            <person name="Spatafora J."/>
            <person name="Veneault-Fourrey C."/>
            <person name="Henrissat B."/>
            <person name="Grigoriev I."/>
            <person name="Martin F."/>
            <person name="Perotto S."/>
        </authorList>
    </citation>
    <scope>NUCLEOTIDE SEQUENCE [LARGE SCALE GENOMIC DNA]</scope>
    <source>
        <strain evidence="2 3">F</strain>
    </source>
</reference>
<keyword evidence="1" id="KW-0472">Membrane</keyword>
<keyword evidence="1" id="KW-1133">Transmembrane helix</keyword>
<evidence type="ECO:0000313" key="3">
    <source>
        <dbReference type="Proteomes" id="UP000235786"/>
    </source>
</evidence>
<accession>A0A2J6RSE6</accession>
<sequence>MSFLVSKTPRISKGCIGLTRSPRQVRLLPATASPAPNGSMIRAAHVSTFPCLPLFATCLISGVALGMALPVVVARRWYRSHLRTVPVTGRVQFLWPTEYKDLAAHNSQDWLSLQGKNPKLDKDDLVAKPVHNILDQLLKAKTAEGFKPKLYVYEDFGMCRA</sequence>
<evidence type="ECO:0000313" key="2">
    <source>
        <dbReference type="EMBL" id="PMD41420.1"/>
    </source>
</evidence>
<evidence type="ECO:0000256" key="1">
    <source>
        <dbReference type="SAM" id="Phobius"/>
    </source>
</evidence>
<dbReference type="Proteomes" id="UP000235786">
    <property type="component" value="Unassembled WGS sequence"/>
</dbReference>
<gene>
    <name evidence="2" type="ORF">L207DRAFT_324422</name>
</gene>